<dbReference type="CDD" id="cd00165">
    <property type="entry name" value="S4"/>
    <property type="match status" value="1"/>
</dbReference>
<comment type="similarity">
    <text evidence="1">Belongs to the HSP15 family.</text>
</comment>
<gene>
    <name evidence="7" type="ORF">F8O05_03825</name>
</gene>
<dbReference type="PROSITE" id="PS50889">
    <property type="entry name" value="S4"/>
    <property type="match status" value="1"/>
</dbReference>
<organism evidence="7 8">
    <name type="scientific">Gulosibacter chungangensis</name>
    <dbReference type="NCBI Taxonomy" id="979746"/>
    <lineage>
        <taxon>Bacteria</taxon>
        <taxon>Bacillati</taxon>
        <taxon>Actinomycetota</taxon>
        <taxon>Actinomycetes</taxon>
        <taxon>Micrococcales</taxon>
        <taxon>Microbacteriaceae</taxon>
        <taxon>Gulosibacter</taxon>
    </lineage>
</organism>
<evidence type="ECO:0000256" key="5">
    <source>
        <dbReference type="SAM" id="MobiDB-lite"/>
    </source>
</evidence>
<dbReference type="GO" id="GO:0043023">
    <property type="term" value="F:ribosomal large subunit binding"/>
    <property type="evidence" value="ECO:0007669"/>
    <property type="project" value="InterPro"/>
</dbReference>
<feature type="region of interest" description="Disordered" evidence="5">
    <location>
        <begin position="77"/>
        <end position="141"/>
    </location>
</feature>
<name>A0A7J5BCN0_9MICO</name>
<keyword evidence="2 4" id="KW-0694">RNA-binding</keyword>
<keyword evidence="3" id="KW-0238">DNA-binding</keyword>
<keyword evidence="8" id="KW-1185">Reference proteome</keyword>
<dbReference type="PIRSF" id="PIRSF016821">
    <property type="entry name" value="HSP15"/>
    <property type="match status" value="1"/>
</dbReference>
<evidence type="ECO:0000256" key="2">
    <source>
        <dbReference type="ARBA" id="ARBA00022884"/>
    </source>
</evidence>
<dbReference type="GO" id="GO:0003727">
    <property type="term" value="F:single-stranded RNA binding"/>
    <property type="evidence" value="ECO:0007669"/>
    <property type="project" value="InterPro"/>
</dbReference>
<feature type="compositionally biased region" description="Basic and acidic residues" evidence="5">
    <location>
        <begin position="81"/>
        <end position="91"/>
    </location>
</feature>
<dbReference type="InterPro" id="IPR036986">
    <property type="entry name" value="S4_RNA-bd_sf"/>
</dbReference>
<dbReference type="Pfam" id="PF01479">
    <property type="entry name" value="S4"/>
    <property type="match status" value="1"/>
</dbReference>
<dbReference type="OrthoDB" id="9797176at2"/>
<evidence type="ECO:0000313" key="7">
    <source>
        <dbReference type="EMBL" id="KAB1643940.1"/>
    </source>
</evidence>
<dbReference type="EMBL" id="WBKB01000002">
    <property type="protein sequence ID" value="KAB1643940.1"/>
    <property type="molecule type" value="Genomic_DNA"/>
</dbReference>
<protein>
    <submittedName>
        <fullName evidence="7">RNA-binding S4 domain-containing protein</fullName>
    </submittedName>
</protein>
<evidence type="ECO:0000313" key="8">
    <source>
        <dbReference type="Proteomes" id="UP000433493"/>
    </source>
</evidence>
<comment type="caution">
    <text evidence="7">The sequence shown here is derived from an EMBL/GenBank/DDBJ whole genome shotgun (WGS) entry which is preliminary data.</text>
</comment>
<feature type="domain" description="RNA-binding S4" evidence="6">
    <location>
        <begin position="5"/>
        <end position="69"/>
    </location>
</feature>
<dbReference type="Gene3D" id="3.10.290.10">
    <property type="entry name" value="RNA-binding S4 domain"/>
    <property type="match status" value="1"/>
</dbReference>
<evidence type="ECO:0000256" key="1">
    <source>
        <dbReference type="ARBA" id="ARBA00008396"/>
    </source>
</evidence>
<dbReference type="SUPFAM" id="SSF55174">
    <property type="entry name" value="Alpha-L RNA-binding motif"/>
    <property type="match status" value="1"/>
</dbReference>
<evidence type="ECO:0000256" key="4">
    <source>
        <dbReference type="PROSITE-ProRule" id="PRU00182"/>
    </source>
</evidence>
<dbReference type="GO" id="GO:0034605">
    <property type="term" value="P:cellular response to heat"/>
    <property type="evidence" value="ECO:0007669"/>
    <property type="project" value="InterPro"/>
</dbReference>
<dbReference type="InterPro" id="IPR025708">
    <property type="entry name" value="HSP15"/>
</dbReference>
<dbReference type="InterPro" id="IPR002942">
    <property type="entry name" value="S4_RNA-bd"/>
</dbReference>
<reference evidence="7 8" key="1">
    <citation type="submission" date="2019-09" db="EMBL/GenBank/DDBJ databases">
        <title>Phylogeny of genus Pseudoclavibacter and closely related genus.</title>
        <authorList>
            <person name="Li Y."/>
        </authorList>
    </citation>
    <scope>NUCLEOTIDE SEQUENCE [LARGE SCALE GENOMIC DNA]</scope>
    <source>
        <strain evidence="7 8">KCTC 13959</strain>
    </source>
</reference>
<accession>A0A7J5BCN0</accession>
<evidence type="ECO:0000256" key="3">
    <source>
        <dbReference type="ARBA" id="ARBA00023125"/>
    </source>
</evidence>
<dbReference type="AlphaFoldDB" id="A0A7J5BCN0"/>
<dbReference type="SMART" id="SM00363">
    <property type="entry name" value="S4"/>
    <property type="match status" value="1"/>
</dbReference>
<sequence>MSDSVRLDVWLWSVRVFKTRSISTTAIRGGKVRVNGQHHKASYGVKVGDEVRVRIEGFDRVLLVKQLLRKRVGAPVAAQAYEDKSPPRPAREFVAPSSRRERGLGRPTKRDRREIDSLLGRSARDGGEDWPGLEHFRDGEE</sequence>
<proteinExistence type="inferred from homology"/>
<evidence type="ECO:0000259" key="6">
    <source>
        <dbReference type="SMART" id="SM00363"/>
    </source>
</evidence>
<dbReference type="Proteomes" id="UP000433493">
    <property type="component" value="Unassembled WGS sequence"/>
</dbReference>
<dbReference type="GO" id="GO:0003677">
    <property type="term" value="F:DNA binding"/>
    <property type="evidence" value="ECO:0007669"/>
    <property type="project" value="UniProtKB-KW"/>
</dbReference>
<dbReference type="RefSeq" id="WP_158051444.1">
    <property type="nucleotide sequence ID" value="NZ_WBKB01000002.1"/>
</dbReference>
<feature type="compositionally biased region" description="Basic and acidic residues" evidence="5">
    <location>
        <begin position="111"/>
        <end position="141"/>
    </location>
</feature>